<accession>A0A3G1IW12</accession>
<comment type="subcellular location">
    <subcellularLocation>
        <location evidence="1">Plastid</location>
    </subcellularLocation>
</comment>
<keyword evidence="2" id="KW-0602">Photosynthesis</keyword>
<geneLocation type="plastid" evidence="6"/>
<name>A0A3G1IW12_9EUKA</name>
<evidence type="ECO:0000256" key="3">
    <source>
        <dbReference type="ARBA" id="ARBA00022640"/>
    </source>
</evidence>
<dbReference type="Gene3D" id="3.40.50.720">
    <property type="entry name" value="NAD(P)-binding Rossmann-like Domain"/>
    <property type="match status" value="1"/>
</dbReference>
<sequence>MTILIIGATGTLGSQIARSALKEGYQVRCMVRNLRKARFLKKWGAKLIWGDLCKPDSILPALTGVRAIIDASTARPDDSIYQLDLKGKKFLLEAAKMMKIEQFISFSLLLNEQNLDSNRTLKNIKKDVPLITIKTLIEQSFIDSGINFTIIKLDGFFQTLIRQYAVPILDQQLVWITSQNRPIYYLDTRDIGNFVINILKTPKISKTVFPLVSNQCWDANDIIQLCECLSGQNAKIGQLPLSLLILISNFFLFFEWSWEISDRLAFSKIKNDKLLFKLSLQQIYEGWTFQTIPIVSIQSYLQEYFVRILKILKELNYQQGKKKKKVL</sequence>
<keyword evidence="4" id="KW-0604">Photosystem II</keyword>
<dbReference type="RefSeq" id="YP_009546169.1">
    <property type="nucleotide sequence ID" value="NC_040153.1"/>
</dbReference>
<organism evidence="6">
    <name type="scientific">Gloeochaete wittrockiana</name>
    <dbReference type="NCBI Taxonomy" id="38269"/>
    <lineage>
        <taxon>Eukaryota</taxon>
        <taxon>Glaucocystophyceae</taxon>
        <taxon>Gloeochaetales</taxon>
        <taxon>Gloeochaetaceae</taxon>
        <taxon>Gloeochaete</taxon>
    </lineage>
</organism>
<dbReference type="InterPro" id="IPR044256">
    <property type="entry name" value="HCF244-like"/>
</dbReference>
<proteinExistence type="predicted"/>
<evidence type="ECO:0000256" key="1">
    <source>
        <dbReference type="ARBA" id="ARBA00004474"/>
    </source>
</evidence>
<dbReference type="GO" id="GO:0015979">
    <property type="term" value="P:photosynthesis"/>
    <property type="evidence" value="ECO:0007669"/>
    <property type="project" value="UniProtKB-KW"/>
</dbReference>
<dbReference type="PANTHER" id="PTHR47128">
    <property type="match status" value="1"/>
</dbReference>
<dbReference type="Pfam" id="PF05368">
    <property type="entry name" value="NmrA"/>
    <property type="match status" value="1"/>
</dbReference>
<gene>
    <name evidence="6" type="primary">ycf39</name>
</gene>
<dbReference type="AlphaFoldDB" id="A0A3G1IW12"/>
<dbReference type="InterPro" id="IPR008030">
    <property type="entry name" value="NmrA-like"/>
</dbReference>
<dbReference type="CDD" id="cd05243">
    <property type="entry name" value="SDR_a5"/>
    <property type="match status" value="1"/>
</dbReference>
<feature type="domain" description="NmrA-like" evidence="5">
    <location>
        <begin position="2"/>
        <end position="245"/>
    </location>
</feature>
<dbReference type="PANTHER" id="PTHR47128:SF2">
    <property type="entry name" value="PROTEIN HIGH CHLOROPHYLL FLUORESCENCE PHENOTYPE 244, CHLOROPLASTIC"/>
    <property type="match status" value="1"/>
</dbReference>
<keyword evidence="3 6" id="KW-0934">Plastid</keyword>
<dbReference type="SUPFAM" id="SSF51735">
    <property type="entry name" value="NAD(P)-binding Rossmann-fold domains"/>
    <property type="match status" value="1"/>
</dbReference>
<evidence type="ECO:0000259" key="5">
    <source>
        <dbReference type="Pfam" id="PF05368"/>
    </source>
</evidence>
<dbReference type="GO" id="GO:0009523">
    <property type="term" value="C:photosystem II"/>
    <property type="evidence" value="ECO:0007669"/>
    <property type="project" value="UniProtKB-KW"/>
</dbReference>
<dbReference type="GeneID" id="38572634"/>
<dbReference type="InterPro" id="IPR036291">
    <property type="entry name" value="NAD(P)-bd_dom_sf"/>
</dbReference>
<reference evidence="6" key="1">
    <citation type="submission" date="2017-05" db="EMBL/GenBank/DDBJ databases">
        <title>Plastid comparative genomics reveals ancient divergence between Glaucophyte genera.</title>
        <authorList>
            <person name="Figueroa-Martinez F.J."/>
            <person name="Jackson C."/>
            <person name="Reyes-Prieto A."/>
        </authorList>
    </citation>
    <scope>NUCLEOTIDE SEQUENCE</scope>
    <source>
        <strain evidence="6">SAG 46.84</strain>
    </source>
</reference>
<evidence type="ECO:0000256" key="2">
    <source>
        <dbReference type="ARBA" id="ARBA00022531"/>
    </source>
</evidence>
<dbReference type="GO" id="GO:0009536">
    <property type="term" value="C:plastid"/>
    <property type="evidence" value="ECO:0007669"/>
    <property type="project" value="UniProtKB-SubCell"/>
</dbReference>
<protein>
    <recommendedName>
        <fullName evidence="5">NmrA-like domain-containing protein</fullName>
    </recommendedName>
</protein>
<dbReference type="EMBL" id="MF167426">
    <property type="protein sequence ID" value="ASQ40230.1"/>
    <property type="molecule type" value="Genomic_DNA"/>
</dbReference>
<evidence type="ECO:0000313" key="6">
    <source>
        <dbReference type="EMBL" id="ASQ40230.1"/>
    </source>
</evidence>
<evidence type="ECO:0000256" key="4">
    <source>
        <dbReference type="ARBA" id="ARBA00023276"/>
    </source>
</evidence>